<dbReference type="Pfam" id="PF03323">
    <property type="entry name" value="GerA"/>
    <property type="match status" value="1"/>
</dbReference>
<sequence>MGIVGGIVVGTAAVEAGFTSNILIIIIAVSALASFTTPNYMMGNVIRILRFPLIILAGFWGFYGLMVGFCFLLIHLIRLSSLGTPFWLLFIRQDLKTGVTALSDSPLDGPTSVHYRQGHWID</sequence>
<comment type="similarity">
    <text evidence="2">Belongs to the GerABKA family.</text>
</comment>
<dbReference type="GO" id="GO:0009847">
    <property type="term" value="P:spore germination"/>
    <property type="evidence" value="ECO:0007669"/>
    <property type="project" value="InterPro"/>
</dbReference>
<evidence type="ECO:0000256" key="1">
    <source>
        <dbReference type="ARBA" id="ARBA00004141"/>
    </source>
</evidence>
<keyword evidence="4" id="KW-1133">Transmembrane helix</keyword>
<dbReference type="eggNOG" id="COG0619">
    <property type="taxonomic scope" value="Bacteria"/>
</dbReference>
<dbReference type="Proteomes" id="UP000018949">
    <property type="component" value="Unassembled WGS sequence"/>
</dbReference>
<comment type="caution">
    <text evidence="5">The sequence shown here is derived from an EMBL/GenBank/DDBJ whole genome shotgun (WGS) entry which is preliminary data.</text>
</comment>
<dbReference type="AlphaFoldDB" id="W4RMM4"/>
<evidence type="ECO:0000256" key="4">
    <source>
        <dbReference type="SAM" id="Phobius"/>
    </source>
</evidence>
<dbReference type="InterPro" id="IPR050768">
    <property type="entry name" value="UPF0353/GerABKA_families"/>
</dbReference>
<comment type="subcellular location">
    <subcellularLocation>
        <location evidence="1">Membrane</location>
        <topology evidence="1">Multi-pass membrane protein</topology>
    </subcellularLocation>
</comment>
<dbReference type="PANTHER" id="PTHR22550">
    <property type="entry name" value="SPORE GERMINATION PROTEIN"/>
    <property type="match status" value="1"/>
</dbReference>
<reference evidence="5 6" key="1">
    <citation type="submission" date="2013-12" db="EMBL/GenBank/DDBJ databases">
        <title>NBRP : Genome information of microbial organism related human and environment.</title>
        <authorList>
            <person name="Hattori M."/>
            <person name="Oshima K."/>
            <person name="Inaba H."/>
            <person name="Suda W."/>
            <person name="Sakamoto M."/>
            <person name="Iino T."/>
            <person name="Kitahara M."/>
            <person name="Oshida Y."/>
            <person name="Iida T."/>
            <person name="Kudo T."/>
            <person name="Itoh T."/>
            <person name="Ahmed I."/>
            <person name="Ohkuma M."/>
        </authorList>
    </citation>
    <scope>NUCLEOTIDE SEQUENCE [LARGE SCALE GENOMIC DNA]</scope>
    <source>
        <strain evidence="5 6">JCM 21738</strain>
    </source>
</reference>
<dbReference type="GO" id="GO:0016020">
    <property type="term" value="C:membrane"/>
    <property type="evidence" value="ECO:0007669"/>
    <property type="project" value="UniProtKB-SubCell"/>
</dbReference>
<gene>
    <name evidence="5" type="ORF">JCM21738_1591</name>
</gene>
<feature type="transmembrane region" description="Helical" evidence="4">
    <location>
        <begin position="53"/>
        <end position="77"/>
    </location>
</feature>
<evidence type="ECO:0000313" key="5">
    <source>
        <dbReference type="EMBL" id="GAE44844.1"/>
    </source>
</evidence>
<dbReference type="InterPro" id="IPR004995">
    <property type="entry name" value="Spore_Ger"/>
</dbReference>
<dbReference type="PANTHER" id="PTHR22550:SF5">
    <property type="entry name" value="LEUCINE ZIPPER PROTEIN 4"/>
    <property type="match status" value="1"/>
</dbReference>
<proteinExistence type="inferred from homology"/>
<keyword evidence="3 4" id="KW-0472">Membrane</keyword>
<protein>
    <submittedName>
        <fullName evidence="5">Spore germination protein GerYA</fullName>
    </submittedName>
</protein>
<evidence type="ECO:0000256" key="2">
    <source>
        <dbReference type="ARBA" id="ARBA00005278"/>
    </source>
</evidence>
<name>W4RMM4_9BACI</name>
<accession>W4RMM4</accession>
<evidence type="ECO:0000256" key="3">
    <source>
        <dbReference type="ARBA" id="ARBA00023136"/>
    </source>
</evidence>
<dbReference type="EMBL" id="BAUW01000013">
    <property type="protein sequence ID" value="GAE44844.1"/>
    <property type="molecule type" value="Genomic_DNA"/>
</dbReference>
<organism evidence="5 6">
    <name type="scientific">Mesobacillus boroniphilus JCM 21738</name>
    <dbReference type="NCBI Taxonomy" id="1294265"/>
    <lineage>
        <taxon>Bacteria</taxon>
        <taxon>Bacillati</taxon>
        <taxon>Bacillota</taxon>
        <taxon>Bacilli</taxon>
        <taxon>Bacillales</taxon>
        <taxon>Bacillaceae</taxon>
        <taxon>Mesobacillus</taxon>
    </lineage>
</organism>
<keyword evidence="4" id="KW-0812">Transmembrane</keyword>
<evidence type="ECO:0000313" key="6">
    <source>
        <dbReference type="Proteomes" id="UP000018949"/>
    </source>
</evidence>
<keyword evidence="6" id="KW-1185">Reference proteome</keyword>